<name>A0A0S7BFU4_9CHLR</name>
<keyword evidence="3" id="KW-0472">Membrane</keyword>
<protein>
    <submittedName>
        <fullName evidence="4">Periplasmic component of the Tol biopolymer transport system</fullName>
    </submittedName>
</protein>
<dbReference type="PANTHER" id="PTHR36842">
    <property type="entry name" value="PROTEIN TOLB HOMOLOG"/>
    <property type="match status" value="1"/>
</dbReference>
<keyword evidence="5" id="KW-1185">Reference proteome</keyword>
<dbReference type="InterPro" id="IPR011042">
    <property type="entry name" value="6-blade_b-propeller_TolB-like"/>
</dbReference>
<dbReference type="SUPFAM" id="SSF82171">
    <property type="entry name" value="DPP6 N-terminal domain-like"/>
    <property type="match status" value="1"/>
</dbReference>
<organism evidence="4">
    <name type="scientific">Longilinea arvoryzae</name>
    <dbReference type="NCBI Taxonomy" id="360412"/>
    <lineage>
        <taxon>Bacteria</taxon>
        <taxon>Bacillati</taxon>
        <taxon>Chloroflexota</taxon>
        <taxon>Anaerolineae</taxon>
        <taxon>Anaerolineales</taxon>
        <taxon>Anaerolineaceae</taxon>
        <taxon>Longilinea</taxon>
    </lineage>
</organism>
<feature type="compositionally biased region" description="Low complexity" evidence="2">
    <location>
        <begin position="616"/>
        <end position="634"/>
    </location>
</feature>
<gene>
    <name evidence="4" type="ORF">LARV_02162</name>
</gene>
<dbReference type="STRING" id="360412.LARV_02162"/>
<dbReference type="PANTHER" id="PTHR36842:SF1">
    <property type="entry name" value="PROTEIN TOLB"/>
    <property type="match status" value="1"/>
</dbReference>
<evidence type="ECO:0000313" key="5">
    <source>
        <dbReference type="Proteomes" id="UP000055060"/>
    </source>
</evidence>
<dbReference type="RefSeq" id="WP_172797843.1">
    <property type="nucleotide sequence ID" value="NZ_DF967972.1"/>
</dbReference>
<proteinExistence type="inferred from homology"/>
<dbReference type="EMBL" id="DF967972">
    <property type="protein sequence ID" value="GAP14393.1"/>
    <property type="molecule type" value="Genomic_DNA"/>
</dbReference>
<sequence length="634" mass="69132">MNNRTPTTQRILALLLTALILANVVYLLFVGWPEMRAEGPKPQAQAATGQPLSTPTVSTTPSSKPMASAPMNAANAADGLFLFSMSDGNSAHFFIYHPVSQPLQRITTQAGADRDPALSPDGQRIAFSSRRNGYWDLYILDLASGQVQRVTDTPEFEGSPSWSPDGQWLAYEAYNGNNLDIFLRSLSNPNDAPVQLTDDPGPDFAPAWSPQGRSIAFVSARSGEDEIWLALLDQIDNRFQNISQSPDTSESQPAWSPDGRYLAWGVDGSGGRSIVVWDGQESYGNVTTIGPGAEPAWKPDGSAILARISGPNQEGIAAYQFPGGAQVMSYTSLPASLHGLIWLTGPSADAMRNSAVYNPSLALMPTLWSPALTVSPISPAGRSALVSLPDVSAPYPYLLDSLDESFNAFRSELASQVGWDVLSSLENAYYPLTEPPSPGLIEDWLYTGRGFALNPLPFSAGWMVSVREDYNGQTYWRIYVKARYQDGSQGIPLSAHPWNLDARHSGDTRAYEQGGELAPIPDGYWLDLTDLAAQFGWQRLPALVDWRTYYAASRFNQFVIPDGLSWKDAMAQLYPEEAIATPTFVPTPTTTLTPTRTPWPGRRYYQTNTPTPTPVTPTATNRPTWTPLAATPTP</sequence>
<evidence type="ECO:0000313" key="4">
    <source>
        <dbReference type="EMBL" id="GAP14393.1"/>
    </source>
</evidence>
<feature type="region of interest" description="Disordered" evidence="2">
    <location>
        <begin position="586"/>
        <end position="634"/>
    </location>
</feature>
<feature type="region of interest" description="Disordered" evidence="2">
    <location>
        <begin position="39"/>
        <end position="70"/>
    </location>
</feature>
<evidence type="ECO:0000256" key="1">
    <source>
        <dbReference type="ARBA" id="ARBA00009820"/>
    </source>
</evidence>
<evidence type="ECO:0000256" key="3">
    <source>
        <dbReference type="SAM" id="Phobius"/>
    </source>
</evidence>
<comment type="similarity">
    <text evidence="1">Belongs to the TolB family.</text>
</comment>
<keyword evidence="3" id="KW-1133">Transmembrane helix</keyword>
<dbReference type="Pfam" id="PF07676">
    <property type="entry name" value="PD40"/>
    <property type="match status" value="4"/>
</dbReference>
<dbReference type="Gene3D" id="2.120.10.30">
    <property type="entry name" value="TolB, C-terminal domain"/>
    <property type="match status" value="2"/>
</dbReference>
<reference evidence="4" key="1">
    <citation type="submission" date="2015-07" db="EMBL/GenBank/DDBJ databases">
        <title>Draft Genome Sequences of Anaerolinea thermolimosa IMO-1, Bellilinea caldifistulae GOMI-1, Leptolinea tardivitalis YMTK-2, Levilinea saccharolytica KIBI-1,Longilinea arvoryzae KOME-1, Previously Described as Members of the Anaerolineaceae (Chloroflexi).</title>
        <authorList>
            <person name="Sekiguchi Y."/>
            <person name="Ohashi A."/>
            <person name="Matsuura N."/>
            <person name="Tourlousse M.D."/>
        </authorList>
    </citation>
    <scope>NUCLEOTIDE SEQUENCE [LARGE SCALE GENOMIC DNA]</scope>
    <source>
        <strain evidence="4">KOME-1</strain>
    </source>
</reference>
<feature type="transmembrane region" description="Helical" evidence="3">
    <location>
        <begin position="12"/>
        <end position="32"/>
    </location>
</feature>
<feature type="compositionally biased region" description="Low complexity" evidence="2">
    <location>
        <begin position="51"/>
        <end position="70"/>
    </location>
</feature>
<dbReference type="AlphaFoldDB" id="A0A0S7BFU4"/>
<dbReference type="Proteomes" id="UP000055060">
    <property type="component" value="Unassembled WGS sequence"/>
</dbReference>
<dbReference type="InterPro" id="IPR011659">
    <property type="entry name" value="WD40"/>
</dbReference>
<evidence type="ECO:0000256" key="2">
    <source>
        <dbReference type="SAM" id="MobiDB-lite"/>
    </source>
</evidence>
<feature type="compositionally biased region" description="Low complexity" evidence="2">
    <location>
        <begin position="586"/>
        <end position="600"/>
    </location>
</feature>
<accession>A0A0S7BFU4</accession>
<keyword evidence="3" id="KW-0812">Transmembrane</keyword>